<accession>A0A7J6W242</accession>
<keyword evidence="2" id="KW-1185">Reference proteome</keyword>
<dbReference type="EMBL" id="JABWDY010023940">
    <property type="protein sequence ID" value="KAF5190602.1"/>
    <property type="molecule type" value="Genomic_DNA"/>
</dbReference>
<dbReference type="PANTHER" id="PTHR33710:SF87">
    <property type="entry name" value="ENDONUCLEASE_EXONUCLEASE_PHOSPHATASE FAMILY PROTEIN"/>
    <property type="match status" value="1"/>
</dbReference>
<evidence type="ECO:0000313" key="2">
    <source>
        <dbReference type="Proteomes" id="UP000554482"/>
    </source>
</evidence>
<dbReference type="PANTHER" id="PTHR33710">
    <property type="entry name" value="BNAC02G09200D PROTEIN"/>
    <property type="match status" value="1"/>
</dbReference>
<dbReference type="OrthoDB" id="1932741at2759"/>
<protein>
    <recommendedName>
        <fullName evidence="3">Endonuclease/exonuclease/phosphatase domain-containing protein</fullName>
    </recommendedName>
</protein>
<organism evidence="1 2">
    <name type="scientific">Thalictrum thalictroides</name>
    <name type="common">Rue-anemone</name>
    <name type="synonym">Anemone thalictroides</name>
    <dbReference type="NCBI Taxonomy" id="46969"/>
    <lineage>
        <taxon>Eukaryota</taxon>
        <taxon>Viridiplantae</taxon>
        <taxon>Streptophyta</taxon>
        <taxon>Embryophyta</taxon>
        <taxon>Tracheophyta</taxon>
        <taxon>Spermatophyta</taxon>
        <taxon>Magnoliopsida</taxon>
        <taxon>Ranunculales</taxon>
        <taxon>Ranunculaceae</taxon>
        <taxon>Thalictroideae</taxon>
        <taxon>Thalictrum</taxon>
    </lineage>
</organism>
<evidence type="ECO:0000313" key="1">
    <source>
        <dbReference type="EMBL" id="KAF5190602.1"/>
    </source>
</evidence>
<proteinExistence type="predicted"/>
<reference evidence="1 2" key="1">
    <citation type="submission" date="2020-06" db="EMBL/GenBank/DDBJ databases">
        <title>Transcriptomic and genomic resources for Thalictrum thalictroides and T. hernandezii: Facilitating candidate gene discovery in an emerging model plant lineage.</title>
        <authorList>
            <person name="Arias T."/>
            <person name="Riano-Pachon D.M."/>
            <person name="Di Stilio V.S."/>
        </authorList>
    </citation>
    <scope>NUCLEOTIDE SEQUENCE [LARGE SCALE GENOMIC DNA]</scope>
    <source>
        <strain evidence="2">cv. WT478/WT964</strain>
        <tissue evidence="1">Leaves</tissue>
    </source>
</reference>
<dbReference type="SUPFAM" id="SSF56219">
    <property type="entry name" value="DNase I-like"/>
    <property type="match status" value="1"/>
</dbReference>
<dbReference type="AlphaFoldDB" id="A0A7J6W242"/>
<name>A0A7J6W242_THATH</name>
<dbReference type="Proteomes" id="UP000554482">
    <property type="component" value="Unassembled WGS sequence"/>
</dbReference>
<dbReference type="Gene3D" id="3.60.10.10">
    <property type="entry name" value="Endonuclease/exonuclease/phosphatase"/>
    <property type="match status" value="1"/>
</dbReference>
<comment type="caution">
    <text evidence="1">The sequence shown here is derived from an EMBL/GenBank/DDBJ whole genome shotgun (WGS) entry which is preliminary data.</text>
</comment>
<sequence length="129" mass="14784">MNTPGVPWVIAVDFNAHIFVDERKGGRTPSSTAIQNFRDFIDGNYLSEAHSTGLQYTWSNRQQGARKILSKIDRILANQEWMQKFMGWTYKVLSRVGSDHSPLIGWHTHIPKPENAPFRFVKAWTSSHA</sequence>
<evidence type="ECO:0008006" key="3">
    <source>
        <dbReference type="Google" id="ProtNLM"/>
    </source>
</evidence>
<gene>
    <name evidence="1" type="ORF">FRX31_019811</name>
</gene>
<dbReference type="InterPro" id="IPR036691">
    <property type="entry name" value="Endo/exonu/phosph_ase_sf"/>
</dbReference>